<dbReference type="EMBL" id="JAHGAV010000005">
    <property type="protein sequence ID" value="KAG6940335.1"/>
    <property type="molecule type" value="Genomic_DNA"/>
</dbReference>
<organism evidence="1 2">
    <name type="scientific">Chelydra serpentina</name>
    <name type="common">Snapping turtle</name>
    <name type="synonym">Testudo serpentina</name>
    <dbReference type="NCBI Taxonomy" id="8475"/>
    <lineage>
        <taxon>Eukaryota</taxon>
        <taxon>Metazoa</taxon>
        <taxon>Chordata</taxon>
        <taxon>Craniata</taxon>
        <taxon>Vertebrata</taxon>
        <taxon>Euteleostomi</taxon>
        <taxon>Archelosauria</taxon>
        <taxon>Testudinata</taxon>
        <taxon>Testudines</taxon>
        <taxon>Cryptodira</taxon>
        <taxon>Durocryptodira</taxon>
        <taxon>Americhelydia</taxon>
        <taxon>Chelydroidea</taxon>
        <taxon>Chelydridae</taxon>
        <taxon>Chelydra</taxon>
    </lineage>
</organism>
<dbReference type="OrthoDB" id="9909359at2759"/>
<sequence>LTCPLSGQLYTVAIKSSLQSQTCRTQVAEPELQDSSDLVQVEACQAIYSAAFSTQVNWVKNSGLVVGDGWQVNSFPSMLQAIRWSTGPLLSLGVYLSVMHPSLPENWQSFEGRVAEWLQRWIGLLQCLSLMLNQPSPVH</sequence>
<comment type="caution">
    <text evidence="1">The sequence shown here is derived from an EMBL/GenBank/DDBJ whole genome shotgun (WGS) entry which is preliminary data.</text>
</comment>
<dbReference type="Proteomes" id="UP000765507">
    <property type="component" value="Unassembled WGS sequence"/>
</dbReference>
<dbReference type="AlphaFoldDB" id="A0A8T1THP4"/>
<evidence type="ECO:0000313" key="2">
    <source>
        <dbReference type="Proteomes" id="UP000765507"/>
    </source>
</evidence>
<feature type="non-terminal residue" evidence="1">
    <location>
        <position position="1"/>
    </location>
</feature>
<protein>
    <submittedName>
        <fullName evidence="1">Uncharacterized protein</fullName>
    </submittedName>
</protein>
<feature type="non-terminal residue" evidence="1">
    <location>
        <position position="139"/>
    </location>
</feature>
<evidence type="ECO:0000313" key="1">
    <source>
        <dbReference type="EMBL" id="KAG6940335.1"/>
    </source>
</evidence>
<gene>
    <name evidence="1" type="ORF">G0U57_017474</name>
</gene>
<reference evidence="1 2" key="1">
    <citation type="journal article" date="2020" name="G3 (Bethesda)">
        <title>Draft Genome of the Common Snapping Turtle, Chelydra serpentina, a Model for Phenotypic Plasticity in Reptiles.</title>
        <authorList>
            <person name="Das D."/>
            <person name="Singh S.K."/>
            <person name="Bierstedt J."/>
            <person name="Erickson A."/>
            <person name="Galli G.L.J."/>
            <person name="Crossley D.A. 2nd"/>
            <person name="Rhen T."/>
        </authorList>
    </citation>
    <scope>NUCLEOTIDE SEQUENCE [LARGE SCALE GENOMIC DNA]</scope>
    <source>
        <strain evidence="1">KW</strain>
    </source>
</reference>
<name>A0A8T1THP4_CHESE</name>
<proteinExistence type="predicted"/>
<keyword evidence="2" id="KW-1185">Reference proteome</keyword>
<accession>A0A8T1THP4</accession>